<dbReference type="GO" id="GO:0003677">
    <property type="term" value="F:DNA binding"/>
    <property type="evidence" value="ECO:0007669"/>
    <property type="project" value="InterPro"/>
</dbReference>
<keyword evidence="2" id="KW-0227">DNA damage</keyword>
<evidence type="ECO:0000256" key="3">
    <source>
        <dbReference type="ARBA" id="ARBA00022801"/>
    </source>
</evidence>
<dbReference type="PANTHER" id="PTHR10429">
    <property type="entry name" value="DNA-3-METHYLADENINE GLYCOSYLASE"/>
    <property type="match status" value="1"/>
</dbReference>
<dbReference type="InterPro" id="IPR011034">
    <property type="entry name" value="Formyl_transferase-like_C_sf"/>
</dbReference>
<evidence type="ECO:0000313" key="5">
    <source>
        <dbReference type="EMBL" id="GAG02703.1"/>
    </source>
</evidence>
<protein>
    <recommendedName>
        <fullName evidence="6">3-methyladenine DNA glycosylase</fullName>
    </recommendedName>
</protein>
<dbReference type="GO" id="GO:0006284">
    <property type="term" value="P:base-excision repair"/>
    <property type="evidence" value="ECO:0007669"/>
    <property type="project" value="InterPro"/>
</dbReference>
<proteinExistence type="inferred from homology"/>
<dbReference type="InterPro" id="IPR003180">
    <property type="entry name" value="MPG"/>
</dbReference>
<dbReference type="CDD" id="cd00540">
    <property type="entry name" value="AAG"/>
    <property type="match status" value="1"/>
</dbReference>
<dbReference type="EMBL" id="BARS01029279">
    <property type="protein sequence ID" value="GAG02703.1"/>
    <property type="molecule type" value="Genomic_DNA"/>
</dbReference>
<sequence length="197" mass="23018">MDVYKRLNRQFFNRNTITVAKELIGKYLIRETEKGTLVGEIIEVEAYLGTEDKACHSYNYKKTERTKIMYEKPGTFYVYLIYGMYYCLNVITEPEAIPCAVLIRQVYPIDGIELMIENRKNRIGKNFKNLTDGPGKLCMAYNITKNEFNGKDSCVNDSKLFFAYNEKVFNKTIVALKRIGIDYAEEDKDMLLRFKLI</sequence>
<dbReference type="AlphaFoldDB" id="X0UQY6"/>
<evidence type="ECO:0000256" key="4">
    <source>
        <dbReference type="ARBA" id="ARBA00023204"/>
    </source>
</evidence>
<keyword evidence="4" id="KW-0234">DNA repair</keyword>
<comment type="similarity">
    <text evidence="1">Belongs to the DNA glycosylase MPG family.</text>
</comment>
<keyword evidence="3" id="KW-0378">Hydrolase</keyword>
<dbReference type="PANTHER" id="PTHR10429:SF0">
    <property type="entry name" value="DNA-3-METHYLADENINE GLYCOSYLASE"/>
    <property type="match status" value="1"/>
</dbReference>
<dbReference type="InterPro" id="IPR036995">
    <property type="entry name" value="MPG_sf"/>
</dbReference>
<evidence type="ECO:0008006" key="6">
    <source>
        <dbReference type="Google" id="ProtNLM"/>
    </source>
</evidence>
<organism evidence="5">
    <name type="scientific">marine sediment metagenome</name>
    <dbReference type="NCBI Taxonomy" id="412755"/>
    <lineage>
        <taxon>unclassified sequences</taxon>
        <taxon>metagenomes</taxon>
        <taxon>ecological metagenomes</taxon>
    </lineage>
</organism>
<dbReference type="Gene3D" id="3.10.300.10">
    <property type="entry name" value="Methylpurine-DNA glycosylase (MPG)"/>
    <property type="match status" value="1"/>
</dbReference>
<accession>X0UQY6</accession>
<dbReference type="GO" id="GO:0003905">
    <property type="term" value="F:alkylbase DNA N-glycosylase activity"/>
    <property type="evidence" value="ECO:0007669"/>
    <property type="project" value="InterPro"/>
</dbReference>
<evidence type="ECO:0000256" key="2">
    <source>
        <dbReference type="ARBA" id="ARBA00022763"/>
    </source>
</evidence>
<name>X0UQY6_9ZZZZ</name>
<reference evidence="5" key="1">
    <citation type="journal article" date="2014" name="Front. Microbiol.">
        <title>High frequency of phylogenetically diverse reductive dehalogenase-homologous genes in deep subseafloor sedimentary metagenomes.</title>
        <authorList>
            <person name="Kawai M."/>
            <person name="Futagami T."/>
            <person name="Toyoda A."/>
            <person name="Takaki Y."/>
            <person name="Nishi S."/>
            <person name="Hori S."/>
            <person name="Arai W."/>
            <person name="Tsubouchi T."/>
            <person name="Morono Y."/>
            <person name="Uchiyama I."/>
            <person name="Ito T."/>
            <person name="Fujiyama A."/>
            <person name="Inagaki F."/>
            <person name="Takami H."/>
        </authorList>
    </citation>
    <scope>NUCLEOTIDE SEQUENCE</scope>
    <source>
        <strain evidence="5">Expedition CK06-06</strain>
    </source>
</reference>
<dbReference type="NCBIfam" id="TIGR00567">
    <property type="entry name" value="3mg"/>
    <property type="match status" value="1"/>
</dbReference>
<evidence type="ECO:0000256" key="1">
    <source>
        <dbReference type="ARBA" id="ARBA00009232"/>
    </source>
</evidence>
<dbReference type="SUPFAM" id="SSF50486">
    <property type="entry name" value="FMT C-terminal domain-like"/>
    <property type="match status" value="1"/>
</dbReference>
<dbReference type="HAMAP" id="MF_00527">
    <property type="entry name" value="3MGH"/>
    <property type="match status" value="1"/>
</dbReference>
<dbReference type="FunFam" id="3.10.300.10:FF:000001">
    <property type="entry name" value="Putative 3-methyladenine DNA glycosylase"/>
    <property type="match status" value="1"/>
</dbReference>
<gene>
    <name evidence="5" type="ORF">S01H1_45782</name>
</gene>
<dbReference type="Pfam" id="PF02245">
    <property type="entry name" value="Pur_DNA_glyco"/>
    <property type="match status" value="1"/>
</dbReference>
<comment type="caution">
    <text evidence="5">The sequence shown here is derived from an EMBL/GenBank/DDBJ whole genome shotgun (WGS) entry which is preliminary data.</text>
</comment>